<dbReference type="GO" id="GO:0016746">
    <property type="term" value="F:acyltransferase activity"/>
    <property type="evidence" value="ECO:0007669"/>
    <property type="project" value="UniProtKB-KW"/>
</dbReference>
<gene>
    <name evidence="4" type="ORF">M5X09_00670</name>
</gene>
<feature type="domain" description="N-acetyltransferase" evidence="3">
    <location>
        <begin position="4"/>
        <end position="147"/>
    </location>
</feature>
<keyword evidence="1 4" id="KW-0808">Transferase</keyword>
<evidence type="ECO:0000256" key="1">
    <source>
        <dbReference type="ARBA" id="ARBA00022679"/>
    </source>
</evidence>
<dbReference type="Pfam" id="PF13673">
    <property type="entry name" value="Acetyltransf_10"/>
    <property type="match status" value="1"/>
</dbReference>
<evidence type="ECO:0000313" key="5">
    <source>
        <dbReference type="Proteomes" id="UP001207626"/>
    </source>
</evidence>
<dbReference type="PROSITE" id="PS51186">
    <property type="entry name" value="GNAT"/>
    <property type="match status" value="1"/>
</dbReference>
<proteinExistence type="predicted"/>
<dbReference type="InterPro" id="IPR050832">
    <property type="entry name" value="Bact_Acetyltransf"/>
</dbReference>
<keyword evidence="2 4" id="KW-0012">Acyltransferase</keyword>
<reference evidence="4 5" key="1">
    <citation type="submission" date="2022-05" db="EMBL/GenBank/DDBJ databases">
        <title>Genome Sequencing of Bee-Associated Microbes.</title>
        <authorList>
            <person name="Dunlap C."/>
        </authorList>
    </citation>
    <scope>NUCLEOTIDE SEQUENCE [LARGE SCALE GENOMIC DNA]</scope>
    <source>
        <strain evidence="4 5">NRRL NRS-1438</strain>
    </source>
</reference>
<dbReference type="PANTHER" id="PTHR43877">
    <property type="entry name" value="AMINOALKYLPHOSPHONATE N-ACETYLTRANSFERASE-RELATED-RELATED"/>
    <property type="match status" value="1"/>
</dbReference>
<evidence type="ECO:0000259" key="3">
    <source>
        <dbReference type="PROSITE" id="PS51186"/>
    </source>
</evidence>
<dbReference type="RefSeq" id="WP_087432668.1">
    <property type="nucleotide sequence ID" value="NZ_JAMDLV010000009.1"/>
</dbReference>
<dbReference type="InterPro" id="IPR016181">
    <property type="entry name" value="Acyl_CoA_acyltransferase"/>
</dbReference>
<dbReference type="SUPFAM" id="SSF55729">
    <property type="entry name" value="Acyl-CoA N-acyltransferases (Nat)"/>
    <property type="match status" value="1"/>
</dbReference>
<comment type="caution">
    <text evidence="4">The sequence shown here is derived from an EMBL/GenBank/DDBJ whole genome shotgun (WGS) entry which is preliminary data.</text>
</comment>
<dbReference type="Gene3D" id="3.40.630.30">
    <property type="match status" value="1"/>
</dbReference>
<accession>A0ABT4DLE5</accession>
<organism evidence="4 5">
    <name type="scientific">Paenibacillus apiarius</name>
    <dbReference type="NCBI Taxonomy" id="46240"/>
    <lineage>
        <taxon>Bacteria</taxon>
        <taxon>Bacillati</taxon>
        <taxon>Bacillota</taxon>
        <taxon>Bacilli</taxon>
        <taxon>Bacillales</taxon>
        <taxon>Paenibacillaceae</taxon>
        <taxon>Paenibacillus</taxon>
    </lineage>
</organism>
<dbReference type="EC" id="2.3.1.-" evidence="4"/>
<name>A0ABT4DLE5_9BACL</name>
<keyword evidence="5" id="KW-1185">Reference proteome</keyword>
<dbReference type="InterPro" id="IPR000182">
    <property type="entry name" value="GNAT_dom"/>
</dbReference>
<dbReference type="CDD" id="cd04301">
    <property type="entry name" value="NAT_SF"/>
    <property type="match status" value="1"/>
</dbReference>
<evidence type="ECO:0000313" key="4">
    <source>
        <dbReference type="EMBL" id="MCY9518179.1"/>
    </source>
</evidence>
<evidence type="ECO:0000256" key="2">
    <source>
        <dbReference type="ARBA" id="ARBA00023315"/>
    </source>
</evidence>
<dbReference type="Proteomes" id="UP001207626">
    <property type="component" value="Unassembled WGS sequence"/>
</dbReference>
<sequence>MAAEVIEVKTDEQLQQCLNIRTEVFVEEQQVPMEDEIDDLDTLDAQANHILLQVEGEIAATGRIKWLDETTAKMQRIAVRKHYRGHGIGRSLMLALEQLARSMGATSSILDGQCQAEGFYQSLGYRTISEEPFYDAGILHVRMEKKL</sequence>
<protein>
    <submittedName>
        <fullName evidence="4">GNAT family N-acetyltransferase</fullName>
        <ecNumber evidence="4">2.3.1.-</ecNumber>
    </submittedName>
</protein>
<dbReference type="EMBL" id="JAMDLW010000001">
    <property type="protein sequence ID" value="MCY9518179.1"/>
    <property type="molecule type" value="Genomic_DNA"/>
</dbReference>